<feature type="compositionally biased region" description="Low complexity" evidence="1">
    <location>
        <begin position="120"/>
        <end position="143"/>
    </location>
</feature>
<feature type="compositionally biased region" description="Low complexity" evidence="1">
    <location>
        <begin position="621"/>
        <end position="638"/>
    </location>
</feature>
<feature type="region of interest" description="Disordered" evidence="1">
    <location>
        <begin position="1"/>
        <end position="154"/>
    </location>
</feature>
<evidence type="ECO:0000259" key="2">
    <source>
        <dbReference type="SMART" id="SM00233"/>
    </source>
</evidence>
<dbReference type="STRING" id="1314674.A0A0D7BAV0"/>
<feature type="region of interest" description="Disordered" evidence="1">
    <location>
        <begin position="614"/>
        <end position="653"/>
    </location>
</feature>
<feature type="compositionally biased region" description="Pro residues" evidence="1">
    <location>
        <begin position="906"/>
        <end position="916"/>
    </location>
</feature>
<accession>A0A0D7BAV0</accession>
<feature type="region of interest" description="Disordered" evidence="1">
    <location>
        <begin position="678"/>
        <end position="735"/>
    </location>
</feature>
<dbReference type="InterPro" id="IPR011993">
    <property type="entry name" value="PH-like_dom_sf"/>
</dbReference>
<dbReference type="Proteomes" id="UP000054007">
    <property type="component" value="Unassembled WGS sequence"/>
</dbReference>
<sequence length="1691" mass="180329">MSTSSSPSASPTPRWDSRSSGFISPRRLQELKQNAPKHAFGSTGRHSSDLTGMDTPSQPPQQQQRPASAHSRPSSFFSFRSHKQVSEAPSTASRQSTGTNPMLSRAQSNTPPTSTPDAGPRPTSSGGPPPTGANGSTLTRSPSGPGPGPGTLQLHPEIRSVVGLTVAHAHKIYFSGPLVRKIERGPEGQRPSKDEGWSEVWAQLGGTTLSIWDMKLIKEASNQGREVPPTYVNVTDAFVSVLGSVTVPAQNGAPPQRYANVLTLNTAGSNLLLFSCPNSEALISWATALRLCSWEKSRLEEIYTAHLIRITLSARDIPSTLIRGRMEGWARVRISGQTDWKRVWLQVSAAIEPELALNNSSSIGATPTFGSKKKRMSGIFNRETSPTPSGPMKATVSMYISHKPKDRRRPLLSLTDVTQAFAVYPERPELISKSTLLKIEARLGTEEVAGGMRGREGYVLVMPELEGGLSQAAEMLKWVVAIHDAFALYGRPQAWTWDPREPTSLMFAYPVGPMKDALFLDREQAESLDPRDDGTATVRSRLLSILFDRMRGVQKPAPANGPGPQLPPLSFDNVHPQHERHLLTPITEKSSIMTHGRALSVDGQSILNPRQSIHGQSIHGVPSTVPEHPSSESSVVRSGIQLSDGPSIHNNSEVLNAHNRGYTQDSNHIADARQNSVGQEGAFSPTPRKPMESGPSFINSPTLSSSGSAPNSPPMESVAAPSHSMRTGSPNSMLTSPFSIAARAEDKESQRAPSPSSMLTSPFSMATRMEQQHSQGSLRSQSPSSMLTSPFSAAVHNGGKDEESDATPPVSPRTQSSAPARSMLAMPVEPIPASGTSTESGFGNEAGALYYMRYNEEHASGSGSGSGSGANWGGNAVASSSGNAPPASREVLNVAPLSSRATATPPQSPPPRPPSKSPTTETSFGSPYTRPTPLSPSPIPERRMTEEPMSPESTYSRSSASSSFRAPVRKGTPMAFAAPLEAERSATPPPTPPTVSASTSASPLVADRRVTPISSRQALGRKPSGARAPNKSTTRSQPPSQSVPPVDEERDEDEKMDADPKQRVSAEDDHLDAITALAYLQVEDNPPPPPPPEPRRPAVRQQSREPPQYPVSSEAPPSPASGPGQFRSSFAPSKQAAERKARAEANQAAQQAAAHRPGRTHGRKKSAAWNDSSDEEDEEEEEDEDDADSDREPSAPSAPRSAEAHGGPRSSNGHADPRSNTGYGDGRSAIGHGDMRSAHGHGDARSALGHGDSRSAIGHGDQDQSGPYSHARPPRNLPQIPAGRPHPDWEDPSQPSYTRQRTPSNVRPDTQRFTSYDTPPENSMPPPPMPGAVRQNNIWSQVLDPNNNVGAPERDTFVQMESQAATMTKAFTPHGLLSAGMQDKNDRSAKRQEEVARETGASLVNVPHKPPPPQLGLLGAISAHERDKQREGGIGATLTQREREKRAVEEKQRRMDEQQRQLEQMGSMYGGYNPMMNPMMMNPMMMGMPPMQGMSPMMTGGSMQGGMNPMMSGFPGMFNPQHMFAAQQAAAQAYQQAMVQLSIAGSQAGGESVVGSQQPNPMQPTMTGQGSMMNGQGSMMGGMGGFDPRMSMMNPMMMMGMGMGGMGMGMGGMNPGMMPQQQSANGSPMLPPGAGTFDARFGPPSPGELLPPSVLGGGSPRPGSGNASPVGRGSPLARAVDASSRPVTPKN</sequence>
<feature type="region of interest" description="Disordered" evidence="1">
    <location>
        <begin position="857"/>
        <end position="1334"/>
    </location>
</feature>
<dbReference type="InterPro" id="IPR001849">
    <property type="entry name" value="PH_domain"/>
</dbReference>
<feature type="compositionally biased region" description="Gly residues" evidence="1">
    <location>
        <begin position="862"/>
        <end position="872"/>
    </location>
</feature>
<feature type="compositionally biased region" description="Basic and acidic residues" evidence="1">
    <location>
        <begin position="1440"/>
        <end position="1460"/>
    </location>
</feature>
<organism evidence="3 4">
    <name type="scientific">Cylindrobasidium torrendii FP15055 ss-10</name>
    <dbReference type="NCBI Taxonomy" id="1314674"/>
    <lineage>
        <taxon>Eukaryota</taxon>
        <taxon>Fungi</taxon>
        <taxon>Dikarya</taxon>
        <taxon>Basidiomycota</taxon>
        <taxon>Agaricomycotina</taxon>
        <taxon>Agaricomycetes</taxon>
        <taxon>Agaricomycetidae</taxon>
        <taxon>Agaricales</taxon>
        <taxon>Marasmiineae</taxon>
        <taxon>Physalacriaceae</taxon>
        <taxon>Cylindrobasidium</taxon>
    </lineage>
</organism>
<name>A0A0D7BAV0_9AGAR</name>
<feature type="region of interest" description="Disordered" evidence="1">
    <location>
        <begin position="1425"/>
        <end position="1460"/>
    </location>
</feature>
<feature type="compositionally biased region" description="Low complexity" evidence="1">
    <location>
        <begin position="1036"/>
        <end position="1045"/>
    </location>
</feature>
<protein>
    <recommendedName>
        <fullName evidence="2">PH domain-containing protein</fullName>
    </recommendedName>
</protein>
<feature type="compositionally biased region" description="Low complexity" evidence="1">
    <location>
        <begin position="60"/>
        <end position="79"/>
    </location>
</feature>
<feature type="compositionally biased region" description="Low complexity" evidence="1">
    <location>
        <begin position="950"/>
        <end position="963"/>
    </location>
</feature>
<dbReference type="Pfam" id="PF25381">
    <property type="entry name" value="PH_26"/>
    <property type="match status" value="1"/>
</dbReference>
<feature type="compositionally biased region" description="Polar residues" evidence="1">
    <location>
        <begin position="724"/>
        <end position="735"/>
    </location>
</feature>
<evidence type="ECO:0000256" key="1">
    <source>
        <dbReference type="SAM" id="MobiDB-lite"/>
    </source>
</evidence>
<feature type="compositionally biased region" description="Basic and acidic residues" evidence="1">
    <location>
        <begin position="1233"/>
        <end position="1244"/>
    </location>
</feature>
<dbReference type="EMBL" id="KN880530">
    <property type="protein sequence ID" value="KIY67274.1"/>
    <property type="molecule type" value="Genomic_DNA"/>
</dbReference>
<feature type="compositionally biased region" description="Polar residues" evidence="1">
    <location>
        <begin position="87"/>
        <end position="116"/>
    </location>
</feature>
<feature type="compositionally biased region" description="Polar residues" evidence="1">
    <location>
        <begin position="1293"/>
        <end position="1317"/>
    </location>
</feature>
<proteinExistence type="predicted"/>
<evidence type="ECO:0000313" key="4">
    <source>
        <dbReference type="Proteomes" id="UP000054007"/>
    </source>
</evidence>
<feature type="compositionally biased region" description="Basic and acidic residues" evidence="1">
    <location>
        <begin position="1057"/>
        <end position="1072"/>
    </location>
</feature>
<dbReference type="SMART" id="SM00233">
    <property type="entry name" value="PH"/>
    <property type="match status" value="1"/>
</dbReference>
<feature type="compositionally biased region" description="Low complexity" evidence="1">
    <location>
        <begin position="994"/>
        <end position="1003"/>
    </location>
</feature>
<keyword evidence="4" id="KW-1185">Reference proteome</keyword>
<feature type="region of interest" description="Disordered" evidence="1">
    <location>
        <begin position="368"/>
        <end position="393"/>
    </location>
</feature>
<feature type="compositionally biased region" description="Acidic residues" evidence="1">
    <location>
        <begin position="1172"/>
        <end position="1189"/>
    </location>
</feature>
<feature type="compositionally biased region" description="Low complexity" evidence="1">
    <location>
        <begin position="873"/>
        <end position="884"/>
    </location>
</feature>
<feature type="region of interest" description="Disordered" evidence="1">
    <location>
        <begin position="767"/>
        <end position="821"/>
    </location>
</feature>
<reference evidence="3 4" key="1">
    <citation type="journal article" date="2015" name="Fungal Genet. Biol.">
        <title>Evolution of novel wood decay mechanisms in Agaricales revealed by the genome sequences of Fistulina hepatica and Cylindrobasidium torrendii.</title>
        <authorList>
            <person name="Floudas D."/>
            <person name="Held B.W."/>
            <person name="Riley R."/>
            <person name="Nagy L.G."/>
            <person name="Koehler G."/>
            <person name="Ransdell A.S."/>
            <person name="Younus H."/>
            <person name="Chow J."/>
            <person name="Chiniquy J."/>
            <person name="Lipzen A."/>
            <person name="Tritt A."/>
            <person name="Sun H."/>
            <person name="Haridas S."/>
            <person name="LaButti K."/>
            <person name="Ohm R.A."/>
            <person name="Kues U."/>
            <person name="Blanchette R.A."/>
            <person name="Grigoriev I.V."/>
            <person name="Minto R.E."/>
            <person name="Hibbett D.S."/>
        </authorList>
    </citation>
    <scope>NUCLEOTIDE SEQUENCE [LARGE SCALE GENOMIC DNA]</scope>
    <source>
        <strain evidence="3 4">FP15055 ss-10</strain>
    </source>
</reference>
<dbReference type="SUPFAM" id="SSF50729">
    <property type="entry name" value="PH domain-like"/>
    <property type="match status" value="1"/>
</dbReference>
<feature type="compositionally biased region" description="Low complexity" evidence="1">
    <location>
        <begin position="1144"/>
        <end position="1154"/>
    </location>
</feature>
<feature type="domain" description="PH" evidence="2">
    <location>
        <begin position="172"/>
        <end position="296"/>
    </location>
</feature>
<feature type="compositionally biased region" description="Polar residues" evidence="1">
    <location>
        <begin position="1209"/>
        <end position="1222"/>
    </location>
</feature>
<evidence type="ECO:0000313" key="3">
    <source>
        <dbReference type="EMBL" id="KIY67274.1"/>
    </source>
</evidence>
<feature type="compositionally biased region" description="Low complexity" evidence="1">
    <location>
        <begin position="774"/>
        <end position="792"/>
    </location>
</feature>
<feature type="compositionally biased region" description="Basic residues" evidence="1">
    <location>
        <begin position="1156"/>
        <end position="1166"/>
    </location>
</feature>
<feature type="compositionally biased region" description="Acidic residues" evidence="1">
    <location>
        <begin position="1046"/>
        <end position="1056"/>
    </location>
</feature>
<dbReference type="Gene3D" id="2.30.29.30">
    <property type="entry name" value="Pleckstrin-homology domain (PH domain)/Phosphotyrosine-binding domain (PTB)"/>
    <property type="match status" value="1"/>
</dbReference>
<feature type="compositionally biased region" description="Polar residues" evidence="1">
    <location>
        <begin position="696"/>
        <end position="710"/>
    </location>
</feature>
<dbReference type="InterPro" id="IPR058155">
    <property type="entry name" value="Skg3/CAF120-like_PH"/>
</dbReference>
<feature type="compositionally biased region" description="Low complexity" evidence="1">
    <location>
        <begin position="1"/>
        <end position="13"/>
    </location>
</feature>
<dbReference type="OrthoDB" id="5563754at2759"/>
<feature type="region of interest" description="Disordered" evidence="1">
    <location>
        <begin position="1614"/>
        <end position="1691"/>
    </location>
</feature>
<gene>
    <name evidence="3" type="ORF">CYLTODRAFT_397408</name>
</gene>